<keyword evidence="1" id="KW-1133">Transmembrane helix</keyword>
<dbReference type="RefSeq" id="WP_369272561.1">
    <property type="nucleotide sequence ID" value="NZ_CP163432.1"/>
</dbReference>
<evidence type="ECO:0008006" key="3">
    <source>
        <dbReference type="Google" id="ProtNLM"/>
    </source>
</evidence>
<proteinExistence type="predicted"/>
<reference evidence="2" key="1">
    <citation type="submission" date="2024-07" db="EMBL/GenBank/DDBJ databases">
        <authorList>
            <person name="Yu S.T."/>
        </authorList>
    </citation>
    <scope>NUCLEOTIDE SEQUENCE</scope>
    <source>
        <strain evidence="2">R11</strain>
    </source>
</reference>
<organism evidence="2">
    <name type="scientific">Streptomyces sp. R11</name>
    <dbReference type="NCBI Taxonomy" id="3238625"/>
    <lineage>
        <taxon>Bacteria</taxon>
        <taxon>Bacillati</taxon>
        <taxon>Actinomycetota</taxon>
        <taxon>Actinomycetes</taxon>
        <taxon>Kitasatosporales</taxon>
        <taxon>Streptomycetaceae</taxon>
        <taxon>Streptomyces</taxon>
    </lineage>
</organism>
<evidence type="ECO:0000313" key="2">
    <source>
        <dbReference type="EMBL" id="XDQ12390.1"/>
    </source>
</evidence>
<keyword evidence="1" id="KW-0472">Membrane</keyword>
<accession>A0AB39N167</accession>
<dbReference type="AlphaFoldDB" id="A0AB39N167"/>
<feature type="transmembrane region" description="Helical" evidence="1">
    <location>
        <begin position="76"/>
        <end position="97"/>
    </location>
</feature>
<protein>
    <recommendedName>
        <fullName evidence="3">Integral membrane protein</fullName>
    </recommendedName>
</protein>
<evidence type="ECO:0000256" key="1">
    <source>
        <dbReference type="SAM" id="Phobius"/>
    </source>
</evidence>
<feature type="transmembrane region" description="Helical" evidence="1">
    <location>
        <begin position="103"/>
        <end position="121"/>
    </location>
</feature>
<dbReference type="EMBL" id="CP163432">
    <property type="protein sequence ID" value="XDQ12390.1"/>
    <property type="molecule type" value="Genomic_DNA"/>
</dbReference>
<sequence>MVHLERRPAAVEIHHPVPTTVHRPAAPLMPVQPDPASAVQSIVLPNGQVVTGYPLTPAPAPVPAARPAVSRTAVNIALGGIGFGAVCGGLVLLTSFIAALTAFITQLITLAAVIFGGWIAVQIFGATGRHSGGTTVNIRKAVIKRSHFHG</sequence>
<keyword evidence="1" id="KW-0812">Transmembrane</keyword>
<gene>
    <name evidence="2" type="ORF">AB5J55_23520</name>
</gene>
<name>A0AB39N167_9ACTN</name>